<dbReference type="EMBL" id="BART01017865">
    <property type="protein sequence ID" value="GAG82936.1"/>
    <property type="molecule type" value="Genomic_DNA"/>
</dbReference>
<protein>
    <submittedName>
        <fullName evidence="2">Uncharacterized protein</fullName>
    </submittedName>
</protein>
<feature type="non-terminal residue" evidence="2">
    <location>
        <position position="1"/>
    </location>
</feature>
<name>X1CFC1_9ZZZZ</name>
<reference evidence="2" key="1">
    <citation type="journal article" date="2014" name="Front. Microbiol.">
        <title>High frequency of phylogenetically diverse reductive dehalogenase-homologous genes in deep subseafloor sedimentary metagenomes.</title>
        <authorList>
            <person name="Kawai M."/>
            <person name="Futagami T."/>
            <person name="Toyoda A."/>
            <person name="Takaki Y."/>
            <person name="Nishi S."/>
            <person name="Hori S."/>
            <person name="Arai W."/>
            <person name="Tsubouchi T."/>
            <person name="Morono Y."/>
            <person name="Uchiyama I."/>
            <person name="Ito T."/>
            <person name="Fujiyama A."/>
            <person name="Inagaki F."/>
            <person name="Takami H."/>
        </authorList>
    </citation>
    <scope>NUCLEOTIDE SEQUENCE</scope>
    <source>
        <strain evidence="2">Expedition CK06-06</strain>
    </source>
</reference>
<sequence length="210" mass="25223">LLALTNMIWQRILYLLPPIIVIGFISYVYKLVKSNSIRIFQKKFVVLFIVIFSLFTTYLYESNAFDVFLINERDISPIQWYSNNTSNKNVIITEFGWSHAFKYYGYPFDNETEALLYDENFYFLKYNIDLFPPNNHVNESDFNILQEIKEEYNTDVYLIFADEYIINKGFELFGQLTKEESEQYYRLGYLNKIYSARTERGKETPLFWVI</sequence>
<keyword evidence="1" id="KW-0812">Transmembrane</keyword>
<feature type="transmembrane region" description="Helical" evidence="1">
    <location>
        <begin position="44"/>
        <end position="60"/>
    </location>
</feature>
<accession>X1CFC1</accession>
<proteinExistence type="predicted"/>
<organism evidence="2">
    <name type="scientific">marine sediment metagenome</name>
    <dbReference type="NCBI Taxonomy" id="412755"/>
    <lineage>
        <taxon>unclassified sequences</taxon>
        <taxon>metagenomes</taxon>
        <taxon>ecological metagenomes</taxon>
    </lineage>
</organism>
<dbReference type="AlphaFoldDB" id="X1CFC1"/>
<feature type="transmembrane region" description="Helical" evidence="1">
    <location>
        <begin position="12"/>
        <end position="32"/>
    </location>
</feature>
<comment type="caution">
    <text evidence="2">The sequence shown here is derived from an EMBL/GenBank/DDBJ whole genome shotgun (WGS) entry which is preliminary data.</text>
</comment>
<keyword evidence="1" id="KW-0472">Membrane</keyword>
<keyword evidence="1" id="KW-1133">Transmembrane helix</keyword>
<evidence type="ECO:0000256" key="1">
    <source>
        <dbReference type="SAM" id="Phobius"/>
    </source>
</evidence>
<evidence type="ECO:0000313" key="2">
    <source>
        <dbReference type="EMBL" id="GAG82936.1"/>
    </source>
</evidence>
<gene>
    <name evidence="2" type="ORF">S01H4_33859</name>
</gene>